<evidence type="ECO:0000313" key="1">
    <source>
        <dbReference type="EMBL" id="QDV87848.1"/>
    </source>
</evidence>
<name>A0ABX5Y0Q2_9BACT</name>
<dbReference type="Proteomes" id="UP000318081">
    <property type="component" value="Chromosome"/>
</dbReference>
<sequence>MAKHPNKEIRAALSLAEVAGWTVKKSGPRAHAWVQFDVGMGTSHVGWRYIQLQGIRRTTQNKLNGR</sequence>
<keyword evidence="2" id="KW-1185">Reference proteome</keyword>
<protein>
    <submittedName>
        <fullName evidence="1">Uncharacterized protein</fullName>
    </submittedName>
</protein>
<evidence type="ECO:0000313" key="2">
    <source>
        <dbReference type="Proteomes" id="UP000318081"/>
    </source>
</evidence>
<accession>A0ABX5Y0Q2</accession>
<reference evidence="1 2" key="1">
    <citation type="submission" date="2019-02" db="EMBL/GenBank/DDBJ databases">
        <title>Deep-cultivation of Planctomycetes and their phenomic and genomic characterization uncovers novel biology.</title>
        <authorList>
            <person name="Wiegand S."/>
            <person name="Jogler M."/>
            <person name="Boedeker C."/>
            <person name="Pinto D."/>
            <person name="Vollmers J."/>
            <person name="Rivas-Marin E."/>
            <person name="Kohn T."/>
            <person name="Peeters S.H."/>
            <person name="Heuer A."/>
            <person name="Rast P."/>
            <person name="Oberbeckmann S."/>
            <person name="Bunk B."/>
            <person name="Jeske O."/>
            <person name="Meyerdierks A."/>
            <person name="Storesund J.E."/>
            <person name="Kallscheuer N."/>
            <person name="Luecker S."/>
            <person name="Lage O.M."/>
            <person name="Pohl T."/>
            <person name="Merkel B.J."/>
            <person name="Hornburger P."/>
            <person name="Mueller R.-W."/>
            <person name="Bruemmer F."/>
            <person name="Labrenz M."/>
            <person name="Spormann A.M."/>
            <person name="Op den Camp H."/>
            <person name="Overmann J."/>
            <person name="Amann R."/>
            <person name="Jetten M.S.M."/>
            <person name="Mascher T."/>
            <person name="Medema M.H."/>
            <person name="Devos D.P."/>
            <person name="Kaster A.-K."/>
            <person name="Ovreas L."/>
            <person name="Rohde M."/>
            <person name="Galperin M.Y."/>
            <person name="Jogler C."/>
        </authorList>
    </citation>
    <scope>NUCLEOTIDE SEQUENCE [LARGE SCALE GENOMIC DNA]</scope>
    <source>
        <strain evidence="1 2">TBK1r</strain>
    </source>
</reference>
<organism evidence="1 2">
    <name type="scientific">Stieleria magnilauensis</name>
    <dbReference type="NCBI Taxonomy" id="2527963"/>
    <lineage>
        <taxon>Bacteria</taxon>
        <taxon>Pseudomonadati</taxon>
        <taxon>Planctomycetota</taxon>
        <taxon>Planctomycetia</taxon>
        <taxon>Pirellulales</taxon>
        <taxon>Pirellulaceae</taxon>
        <taxon>Stieleria</taxon>
    </lineage>
</organism>
<gene>
    <name evidence="1" type="ORF">TBK1r_68800</name>
</gene>
<proteinExistence type="predicted"/>
<dbReference type="EMBL" id="CP036432">
    <property type="protein sequence ID" value="QDV87848.1"/>
    <property type="molecule type" value="Genomic_DNA"/>
</dbReference>